<keyword evidence="6 8" id="KW-1133">Transmembrane helix</keyword>
<organism evidence="10 11">
    <name type="scientific">Halteria grandinella</name>
    <dbReference type="NCBI Taxonomy" id="5974"/>
    <lineage>
        <taxon>Eukaryota</taxon>
        <taxon>Sar</taxon>
        <taxon>Alveolata</taxon>
        <taxon>Ciliophora</taxon>
        <taxon>Intramacronucleata</taxon>
        <taxon>Spirotrichea</taxon>
        <taxon>Stichotrichia</taxon>
        <taxon>Sporadotrichida</taxon>
        <taxon>Halteriidae</taxon>
        <taxon>Halteria</taxon>
    </lineage>
</organism>
<dbReference type="InterPro" id="IPR050352">
    <property type="entry name" value="ABCG_transporters"/>
</dbReference>
<keyword evidence="2" id="KW-0813">Transport</keyword>
<evidence type="ECO:0000313" key="10">
    <source>
        <dbReference type="EMBL" id="TNV81607.1"/>
    </source>
</evidence>
<dbReference type="GO" id="GO:0016020">
    <property type="term" value="C:membrane"/>
    <property type="evidence" value="ECO:0007669"/>
    <property type="project" value="UniProtKB-SubCell"/>
</dbReference>
<dbReference type="SMART" id="SM00382">
    <property type="entry name" value="AAA"/>
    <property type="match status" value="1"/>
</dbReference>
<dbReference type="Pfam" id="PF19055">
    <property type="entry name" value="ABC2_membrane_7"/>
    <property type="match status" value="1"/>
</dbReference>
<evidence type="ECO:0000256" key="2">
    <source>
        <dbReference type="ARBA" id="ARBA00022448"/>
    </source>
</evidence>
<dbReference type="PANTHER" id="PTHR48041:SF139">
    <property type="entry name" value="PROTEIN SCARLET"/>
    <property type="match status" value="1"/>
</dbReference>
<dbReference type="GO" id="GO:0140359">
    <property type="term" value="F:ABC-type transporter activity"/>
    <property type="evidence" value="ECO:0007669"/>
    <property type="project" value="InterPro"/>
</dbReference>
<dbReference type="Gene3D" id="3.40.50.300">
    <property type="entry name" value="P-loop containing nucleotide triphosphate hydrolases"/>
    <property type="match status" value="1"/>
</dbReference>
<dbReference type="PANTHER" id="PTHR48041">
    <property type="entry name" value="ABC TRANSPORTER G FAMILY MEMBER 28"/>
    <property type="match status" value="1"/>
</dbReference>
<proteinExistence type="predicted"/>
<feature type="transmembrane region" description="Helical" evidence="8">
    <location>
        <begin position="368"/>
        <end position="389"/>
    </location>
</feature>
<feature type="transmembrane region" description="Helical" evidence="8">
    <location>
        <begin position="481"/>
        <end position="501"/>
    </location>
</feature>
<evidence type="ECO:0000256" key="7">
    <source>
        <dbReference type="ARBA" id="ARBA00023136"/>
    </source>
</evidence>
<evidence type="ECO:0000259" key="9">
    <source>
        <dbReference type="PROSITE" id="PS50893"/>
    </source>
</evidence>
<keyword evidence="5" id="KW-0067">ATP-binding</keyword>
<dbReference type="EMBL" id="RRYP01005951">
    <property type="protein sequence ID" value="TNV81607.1"/>
    <property type="molecule type" value="Genomic_DNA"/>
</dbReference>
<feature type="transmembrane region" description="Helical" evidence="8">
    <location>
        <begin position="445"/>
        <end position="469"/>
    </location>
</feature>
<dbReference type="InterPro" id="IPR043926">
    <property type="entry name" value="ABCG_dom"/>
</dbReference>
<reference evidence="10" key="1">
    <citation type="submission" date="2019-06" db="EMBL/GenBank/DDBJ databases">
        <authorList>
            <person name="Zheng W."/>
        </authorList>
    </citation>
    <scope>NUCLEOTIDE SEQUENCE</scope>
    <source>
        <strain evidence="10">QDHG01</strain>
    </source>
</reference>
<keyword evidence="11" id="KW-1185">Reference proteome</keyword>
<evidence type="ECO:0000256" key="5">
    <source>
        <dbReference type="ARBA" id="ARBA00022840"/>
    </source>
</evidence>
<evidence type="ECO:0000256" key="1">
    <source>
        <dbReference type="ARBA" id="ARBA00004141"/>
    </source>
</evidence>
<keyword evidence="4" id="KW-0547">Nucleotide-binding</keyword>
<dbReference type="PROSITE" id="PS50893">
    <property type="entry name" value="ABC_TRANSPORTER_2"/>
    <property type="match status" value="1"/>
</dbReference>
<dbReference type="InterPro" id="IPR027417">
    <property type="entry name" value="P-loop_NTPase"/>
</dbReference>
<comment type="subcellular location">
    <subcellularLocation>
        <location evidence="1">Membrane</location>
        <topology evidence="1">Multi-pass membrane protein</topology>
    </subcellularLocation>
</comment>
<dbReference type="OrthoDB" id="184675at2759"/>
<feature type="domain" description="ABC transporter" evidence="9">
    <location>
        <begin position="27"/>
        <end position="285"/>
    </location>
</feature>
<feature type="transmembrane region" description="Helical" evidence="8">
    <location>
        <begin position="401"/>
        <end position="425"/>
    </location>
</feature>
<accession>A0A8J8NTD0</accession>
<feature type="transmembrane region" description="Helical" evidence="8">
    <location>
        <begin position="618"/>
        <end position="645"/>
    </location>
</feature>
<dbReference type="Pfam" id="PF01061">
    <property type="entry name" value="ABC2_membrane"/>
    <property type="match status" value="1"/>
</dbReference>
<dbReference type="InterPro" id="IPR003439">
    <property type="entry name" value="ABC_transporter-like_ATP-bd"/>
</dbReference>
<dbReference type="InterPro" id="IPR013525">
    <property type="entry name" value="ABC2_TM"/>
</dbReference>
<dbReference type="InterPro" id="IPR003593">
    <property type="entry name" value="AAA+_ATPase"/>
</dbReference>
<evidence type="ECO:0000256" key="8">
    <source>
        <dbReference type="SAM" id="Phobius"/>
    </source>
</evidence>
<keyword evidence="3 8" id="KW-0812">Transmembrane</keyword>
<gene>
    <name evidence="10" type="ORF">FGO68_gene11506</name>
</gene>
<protein>
    <recommendedName>
        <fullName evidence="9">ABC transporter domain-containing protein</fullName>
    </recommendedName>
</protein>
<dbReference type="SUPFAM" id="SSF52540">
    <property type="entry name" value="P-loop containing nucleoside triphosphate hydrolases"/>
    <property type="match status" value="1"/>
</dbReference>
<name>A0A8J8NTD0_HALGN</name>
<keyword evidence="7 8" id="KW-0472">Membrane</keyword>
<dbReference type="Proteomes" id="UP000785679">
    <property type="component" value="Unassembled WGS sequence"/>
</dbReference>
<evidence type="ECO:0000313" key="11">
    <source>
        <dbReference type="Proteomes" id="UP000785679"/>
    </source>
</evidence>
<evidence type="ECO:0000256" key="3">
    <source>
        <dbReference type="ARBA" id="ARBA00022692"/>
    </source>
</evidence>
<evidence type="ECO:0000256" key="6">
    <source>
        <dbReference type="ARBA" id="ARBA00022989"/>
    </source>
</evidence>
<dbReference type="GO" id="GO:0016887">
    <property type="term" value="F:ATP hydrolysis activity"/>
    <property type="evidence" value="ECO:0007669"/>
    <property type="project" value="InterPro"/>
</dbReference>
<sequence>MKLENKLEDATHASAYSMPQSKQPVKLSFHDIEFEVPIIQTLKNSEGKNAKTVIRQKIVKGCSGYALPSQTTYIMGSSGAGKTSLLNILSDRVSSSGGKSVKGSVTVNDTLKLESKVFGNFAAYVMQDDILYEFFTPKEALTFAARLKLKGTEEFQDRRVQEVLSELGLSHVQNVRIGSAIQKTISGGERKRTAIGVELITDPQLILLDEPTSGLDSFKALQIVKLLDKFAQRGKTVVATIHQPSSEAFQTFNRLILMVDGYIVYQGDAKKSVQHFAKLGFNCPLHSNPSDYFMKILSINYPKSSDDEKFIKILTDGYATYLQPDILFGNSQNKFPKLSITESGMASGLQQFKQLLIRNLRGCQRNPLAIHSRVGQGIFMGLLCLALFWKQESLSEARSLISGLFFVAVSMIFGQMMPTILTFQIERPVFLREQANRMYNVVPYYFGKMIVDIPIVAFCSLLFVTLLYFGVGLTVTANQFFIFFAANYLTGEVAASLGYFISSIFEHEETAVELAPIIVMPIILFGGQFSNSGTLQSWISWLQYVSPIRYCFEIMVTNEYDERSYNSTMIMRSLTNNYTVTILNAFANSDQSSFNSTQWEIEQYPEQNPREQLSFEMGIWKCCLILVALAFMFKLLALIFLKVLVKKFQ</sequence>
<evidence type="ECO:0000256" key="4">
    <source>
        <dbReference type="ARBA" id="ARBA00022741"/>
    </source>
</evidence>
<dbReference type="GO" id="GO:0005524">
    <property type="term" value="F:ATP binding"/>
    <property type="evidence" value="ECO:0007669"/>
    <property type="project" value="UniProtKB-KW"/>
</dbReference>
<comment type="caution">
    <text evidence="10">The sequence shown here is derived from an EMBL/GenBank/DDBJ whole genome shotgun (WGS) entry which is preliminary data.</text>
</comment>
<dbReference type="Pfam" id="PF00005">
    <property type="entry name" value="ABC_tran"/>
    <property type="match status" value="1"/>
</dbReference>
<dbReference type="AlphaFoldDB" id="A0A8J8NTD0"/>